<dbReference type="GO" id="GO:0035597">
    <property type="term" value="F:tRNA-2-methylthio-N(6)-dimethylallyladenosine(37) synthase activity"/>
    <property type="evidence" value="ECO:0007669"/>
    <property type="project" value="TreeGrafter"/>
</dbReference>
<dbReference type="KEGG" id="ccin:107273040"/>
<keyword evidence="4" id="KW-0949">S-adenosyl-L-methionine</keyword>
<evidence type="ECO:0000259" key="11">
    <source>
        <dbReference type="PROSITE" id="PS51449"/>
    </source>
</evidence>
<dbReference type="PROSITE" id="PS51449">
    <property type="entry name" value="MTTASE_N"/>
    <property type="match status" value="1"/>
</dbReference>
<dbReference type="SFLD" id="SFLDF00413">
    <property type="entry name" value="CDK5RAP1"/>
    <property type="match status" value="1"/>
</dbReference>
<evidence type="ECO:0000256" key="4">
    <source>
        <dbReference type="ARBA" id="ARBA00022691"/>
    </source>
</evidence>
<keyword evidence="6" id="KW-0408">Iron</keyword>
<dbReference type="Proteomes" id="UP000694920">
    <property type="component" value="Unplaced"/>
</dbReference>
<evidence type="ECO:0000256" key="8">
    <source>
        <dbReference type="ARBA" id="ARBA00053923"/>
    </source>
</evidence>
<dbReference type="PANTHER" id="PTHR43020:SF2">
    <property type="entry name" value="MITOCHONDRIAL TRNA METHYLTHIOTRANSFERASE CDK5RAP1"/>
    <property type="match status" value="1"/>
</dbReference>
<comment type="function">
    <text evidence="8">Potential regulator of CDK5 activity.</text>
</comment>
<evidence type="ECO:0000256" key="7">
    <source>
        <dbReference type="ARBA" id="ARBA00023014"/>
    </source>
</evidence>
<dbReference type="SFLD" id="SFLDS00029">
    <property type="entry name" value="Radical_SAM"/>
    <property type="match status" value="1"/>
</dbReference>
<dbReference type="PROSITE" id="PS51918">
    <property type="entry name" value="RADICAL_SAM"/>
    <property type="match status" value="1"/>
</dbReference>
<proteinExistence type="inferred from homology"/>
<dbReference type="InterPro" id="IPR002792">
    <property type="entry name" value="TRAM_dom"/>
</dbReference>
<dbReference type="GO" id="GO:0051539">
    <property type="term" value="F:4 iron, 4 sulfur cluster binding"/>
    <property type="evidence" value="ECO:0007669"/>
    <property type="project" value="UniProtKB-KW"/>
</dbReference>
<dbReference type="Pfam" id="PF04055">
    <property type="entry name" value="Radical_SAM"/>
    <property type="match status" value="1"/>
</dbReference>
<dbReference type="Pfam" id="PF00919">
    <property type="entry name" value="UPF0004"/>
    <property type="match status" value="1"/>
</dbReference>
<gene>
    <name evidence="14" type="primary">LOC107273040</name>
</gene>
<evidence type="ECO:0000259" key="10">
    <source>
        <dbReference type="PROSITE" id="PS50926"/>
    </source>
</evidence>
<feature type="domain" description="TRAM" evidence="10">
    <location>
        <begin position="519"/>
        <end position="593"/>
    </location>
</feature>
<dbReference type="GO" id="GO:0046872">
    <property type="term" value="F:metal ion binding"/>
    <property type="evidence" value="ECO:0007669"/>
    <property type="project" value="UniProtKB-KW"/>
</dbReference>
<evidence type="ECO:0000256" key="6">
    <source>
        <dbReference type="ARBA" id="ARBA00023004"/>
    </source>
</evidence>
<dbReference type="InterPro" id="IPR020612">
    <property type="entry name" value="Methylthiotransferase_CS"/>
</dbReference>
<evidence type="ECO:0000313" key="13">
    <source>
        <dbReference type="Proteomes" id="UP000694920"/>
    </source>
</evidence>
<dbReference type="FunFam" id="3.80.30.20:FF:000003">
    <property type="entry name" value="CDK5 regulatory subunit-associated protein 1"/>
    <property type="match status" value="1"/>
</dbReference>
<dbReference type="InterPro" id="IPR006638">
    <property type="entry name" value="Elp3/MiaA/NifB-like_rSAM"/>
</dbReference>
<comment type="cofactor">
    <cofactor evidence="1">
        <name>[4Fe-4S] cluster</name>
        <dbReference type="ChEBI" id="CHEBI:49883"/>
    </cofactor>
</comment>
<dbReference type="InterPro" id="IPR006463">
    <property type="entry name" value="MiaB_methiolase"/>
</dbReference>
<evidence type="ECO:0000256" key="3">
    <source>
        <dbReference type="ARBA" id="ARBA00022485"/>
    </source>
</evidence>
<evidence type="ECO:0000313" key="14">
    <source>
        <dbReference type="RefSeq" id="XP_015606325.1"/>
    </source>
</evidence>
<evidence type="ECO:0000256" key="1">
    <source>
        <dbReference type="ARBA" id="ARBA00001966"/>
    </source>
</evidence>
<dbReference type="SFLD" id="SFLDG01061">
    <property type="entry name" value="methylthiotransferase"/>
    <property type="match status" value="1"/>
</dbReference>
<feature type="domain" description="Radical SAM core" evidence="12">
    <location>
        <begin position="260"/>
        <end position="516"/>
    </location>
</feature>
<dbReference type="Gene3D" id="3.80.30.20">
    <property type="entry name" value="tm_1862 like domain"/>
    <property type="match status" value="1"/>
</dbReference>
<organism evidence="13 14">
    <name type="scientific">Cephus cinctus</name>
    <name type="common">Wheat stem sawfly</name>
    <dbReference type="NCBI Taxonomy" id="211228"/>
    <lineage>
        <taxon>Eukaryota</taxon>
        <taxon>Metazoa</taxon>
        <taxon>Ecdysozoa</taxon>
        <taxon>Arthropoda</taxon>
        <taxon>Hexapoda</taxon>
        <taxon>Insecta</taxon>
        <taxon>Pterygota</taxon>
        <taxon>Neoptera</taxon>
        <taxon>Endopterygota</taxon>
        <taxon>Hymenoptera</taxon>
        <taxon>Cephoidea</taxon>
        <taxon>Cephidae</taxon>
        <taxon>Cephus</taxon>
    </lineage>
</organism>
<evidence type="ECO:0000256" key="5">
    <source>
        <dbReference type="ARBA" id="ARBA00022723"/>
    </source>
</evidence>
<dbReference type="FunFam" id="3.40.50.12160:FF:000003">
    <property type="entry name" value="CDK5 regulatory subunit-associated protein 1"/>
    <property type="match status" value="1"/>
</dbReference>
<keyword evidence="7" id="KW-0411">Iron-sulfur</keyword>
<keyword evidence="3" id="KW-0004">4Fe-4S</keyword>
<name>A0AAJ7CAZ7_CEPCN</name>
<evidence type="ECO:0000256" key="9">
    <source>
        <dbReference type="ARBA" id="ARBA00074452"/>
    </source>
</evidence>
<dbReference type="RefSeq" id="XP_015606325.1">
    <property type="nucleotide sequence ID" value="XM_015750839.2"/>
</dbReference>
<evidence type="ECO:0000259" key="12">
    <source>
        <dbReference type="PROSITE" id="PS51918"/>
    </source>
</evidence>
<dbReference type="SFLD" id="SFLDF00273">
    <property type="entry name" value="(dimethylallyl)adenosine_tRNA"/>
    <property type="match status" value="1"/>
</dbReference>
<sequence>MSGVRCISSSPTFGISRKIFYNLSTHWHKRHCILEKKSLALHSFNTRSNIHNATRHFCGAINKAESSSEKKKIKKINFAEGPDLVDFILNDKRSSKLSTEAEQIPYVKPFHGNNRKVYFDIYGCQMNVNDTEVIWSILEANGYSKTDELLDADVVLVITCSIRDGAEQKVWKRLEYIKSIKLKKKQILKREMRIGLLGCMAERLKQQVVEKNKLVDLVAGPDSYKDLPRLLAITDNNEMAINVMLSFDETYADVMPVRLNPDAVTAFVSIMRGCDNICTYCIVPFTRGRERSRPITSILDEIRHLSDEGVKEVTLLGQNVNSYRDISKSEFFTGTTHVTNLAKGFKTVYKSKIGGLRFSDLLDKVSLINSEMRIRFTSPHPKDFPDEVLQLIAERPNICNTLHLPAQSGNSRILERMRRGYSREAYLELVEHVRTIIPNVSLTSDFIVGFCGETEEEFNDTLSLMEIVKYNMAYMFAYSMREKTKAHRRYEDDVSAKDKSYRLKKLIQLYRTEVEKINQAQIGQQQLILVEGISKRGNNFQGRNDGNTKVIIPNGAIPENCHSVNSKSIMPGDYVVVQICNANSQLLTGIPLYHSSISEFTISDCDNRKHRAVK</sequence>
<dbReference type="InterPro" id="IPR007197">
    <property type="entry name" value="rSAM"/>
</dbReference>
<dbReference type="PANTHER" id="PTHR43020">
    <property type="entry name" value="CDK5 REGULATORY SUBUNIT-ASSOCIATED PROTEIN 1"/>
    <property type="match status" value="1"/>
</dbReference>
<dbReference type="NCBIfam" id="TIGR01574">
    <property type="entry name" value="miaB-methiolase"/>
    <property type="match status" value="1"/>
</dbReference>
<evidence type="ECO:0000256" key="2">
    <source>
        <dbReference type="ARBA" id="ARBA00009815"/>
    </source>
</evidence>
<protein>
    <recommendedName>
        <fullName evidence="9">CDK5RAP1-like protein</fullName>
    </recommendedName>
</protein>
<dbReference type="PROSITE" id="PS01278">
    <property type="entry name" value="MTTASE_RADICAL"/>
    <property type="match status" value="1"/>
</dbReference>
<dbReference type="InterPro" id="IPR023404">
    <property type="entry name" value="rSAM_horseshoe"/>
</dbReference>
<dbReference type="SMART" id="SM00729">
    <property type="entry name" value="Elp3"/>
    <property type="match status" value="1"/>
</dbReference>
<dbReference type="GO" id="GO:0005739">
    <property type="term" value="C:mitochondrion"/>
    <property type="evidence" value="ECO:0007669"/>
    <property type="project" value="TreeGrafter"/>
</dbReference>
<accession>A0AAJ7CAZ7</accession>
<dbReference type="GO" id="GO:0005829">
    <property type="term" value="C:cytosol"/>
    <property type="evidence" value="ECO:0007669"/>
    <property type="project" value="TreeGrafter"/>
</dbReference>
<keyword evidence="13" id="KW-1185">Reference proteome</keyword>
<feature type="domain" description="MTTase N-terminal" evidence="11">
    <location>
        <begin position="115"/>
        <end position="236"/>
    </location>
</feature>
<keyword evidence="5" id="KW-0479">Metal-binding</keyword>
<comment type="similarity">
    <text evidence="2">Belongs to the methylthiotransferase family. MiaB subfamily.</text>
</comment>
<dbReference type="Pfam" id="PF01938">
    <property type="entry name" value="TRAM"/>
    <property type="match status" value="1"/>
</dbReference>
<dbReference type="SFLD" id="SFLDG01082">
    <property type="entry name" value="B12-binding_domain_containing"/>
    <property type="match status" value="1"/>
</dbReference>
<dbReference type="InterPro" id="IPR013848">
    <property type="entry name" value="Methylthiotransferase_N"/>
</dbReference>
<dbReference type="Gene3D" id="3.40.50.12160">
    <property type="entry name" value="Methylthiotransferase, N-terminal domain"/>
    <property type="match status" value="1"/>
</dbReference>
<dbReference type="SUPFAM" id="SSF102114">
    <property type="entry name" value="Radical SAM enzymes"/>
    <property type="match status" value="1"/>
</dbReference>
<dbReference type="PROSITE" id="PS50926">
    <property type="entry name" value="TRAM"/>
    <property type="match status" value="1"/>
</dbReference>
<dbReference type="GO" id="GO:0060255">
    <property type="term" value="P:regulation of macromolecule metabolic process"/>
    <property type="evidence" value="ECO:0007669"/>
    <property type="project" value="UniProtKB-ARBA"/>
</dbReference>
<dbReference type="InterPro" id="IPR038135">
    <property type="entry name" value="Methylthiotransferase_N_sf"/>
</dbReference>
<dbReference type="InterPro" id="IPR005839">
    <property type="entry name" value="Methylthiotransferase"/>
</dbReference>
<dbReference type="AlphaFoldDB" id="A0AAJ7CAZ7"/>
<dbReference type="GeneID" id="107273040"/>
<dbReference type="GO" id="GO:0080090">
    <property type="term" value="P:regulation of primary metabolic process"/>
    <property type="evidence" value="ECO:0007669"/>
    <property type="project" value="UniProtKB-ARBA"/>
</dbReference>
<reference evidence="14" key="1">
    <citation type="submission" date="2025-08" db="UniProtKB">
        <authorList>
            <consortium name="RefSeq"/>
        </authorList>
    </citation>
    <scope>IDENTIFICATION</scope>
</reference>
<dbReference type="NCBIfam" id="TIGR00089">
    <property type="entry name" value="MiaB/RimO family radical SAM methylthiotransferase"/>
    <property type="match status" value="1"/>
</dbReference>
<dbReference type="InterPro" id="IPR058240">
    <property type="entry name" value="rSAM_sf"/>
</dbReference>